<dbReference type="Proteomes" id="UP000199371">
    <property type="component" value="Unassembled WGS sequence"/>
</dbReference>
<proteinExistence type="predicted"/>
<dbReference type="AlphaFoldDB" id="A0A1H6J1H7"/>
<accession>A0A1H6J1H7</accession>
<dbReference type="EMBL" id="FNXF01000001">
    <property type="protein sequence ID" value="SEH54401.1"/>
    <property type="molecule type" value="Genomic_DNA"/>
</dbReference>
<protein>
    <recommendedName>
        <fullName evidence="3">HNH endonuclease</fullName>
    </recommendedName>
</protein>
<evidence type="ECO:0000313" key="2">
    <source>
        <dbReference type="Proteomes" id="UP000199371"/>
    </source>
</evidence>
<sequence>MSIGVAAHICAASPGGPRYNPNMSEEQRTSYDNGIWLCQTCSRLIDVDERRFSVELLQTWKREAEEYSLKRVGQKSITEHERDKEVRAAYGQGVLEQAKGSVIAGDSISKVIEGYEKNLSELDERFLITVDKASASHTIHRIEAKPGYRPTINLLVRNTDSLDSLRRFQEFGESVQLDGDSFKFEGSKLFDILPPGRGSLFFRGKPEKIETYILFRSDRSGDDCELAYFHSNMTSGSKGVSINGSGLSGLFTLKATATQDEGTRLNAKYSIEPWLGKRLDKLAYFPKLLKAKTFLEKHPDARLVIEFHHQGQPIIFDSIKYNHTGFKNGFLESISIIDYCRAIAENFPESLIFKEYAVSDREYEQIKRYYSILKGGSFPVNEGNQFCEGDLDEGMETSIDYWERAGEGWLRCEEGPSENATNVLGNMVVAPPMHAVVHRYSMALFCLLDGKEKGKLSFTINAVKDSTLEWSFDKSRKWFLL</sequence>
<evidence type="ECO:0000313" key="1">
    <source>
        <dbReference type="EMBL" id="SEH54401.1"/>
    </source>
</evidence>
<dbReference type="STRING" id="173990.SAMN05660691_00004"/>
<keyword evidence="2" id="KW-1185">Reference proteome</keyword>
<evidence type="ECO:0008006" key="3">
    <source>
        <dbReference type="Google" id="ProtNLM"/>
    </source>
</evidence>
<name>A0A1H6J1H7_9GAMM</name>
<reference evidence="2" key="1">
    <citation type="submission" date="2016-10" db="EMBL/GenBank/DDBJ databases">
        <authorList>
            <person name="Varghese N."/>
            <person name="Submissions S."/>
        </authorList>
    </citation>
    <scope>NUCLEOTIDE SEQUENCE [LARGE SCALE GENOMIC DNA]</scope>
    <source>
        <strain evidence="2">DSM 17616</strain>
    </source>
</reference>
<organism evidence="1 2">
    <name type="scientific">Rheinheimera pacifica</name>
    <dbReference type="NCBI Taxonomy" id="173990"/>
    <lineage>
        <taxon>Bacteria</taxon>
        <taxon>Pseudomonadati</taxon>
        <taxon>Pseudomonadota</taxon>
        <taxon>Gammaproteobacteria</taxon>
        <taxon>Chromatiales</taxon>
        <taxon>Chromatiaceae</taxon>
        <taxon>Rheinheimera</taxon>
    </lineage>
</organism>
<gene>
    <name evidence="1" type="ORF">SAMN05660691_00004</name>
</gene>